<accession>A0ABX1WY59</accession>
<comment type="caution">
    <text evidence="1">The sequence shown here is derived from an EMBL/GenBank/DDBJ whole genome shotgun (WGS) entry which is preliminary data.</text>
</comment>
<protein>
    <recommendedName>
        <fullName evidence="3">Lipoprotein</fullName>
    </recommendedName>
</protein>
<evidence type="ECO:0000313" key="1">
    <source>
        <dbReference type="EMBL" id="NOU61060.1"/>
    </source>
</evidence>
<name>A0ABX1WY59_9BACT</name>
<evidence type="ECO:0000313" key="2">
    <source>
        <dbReference type="Proteomes" id="UP000732105"/>
    </source>
</evidence>
<dbReference type="PROSITE" id="PS51257">
    <property type="entry name" value="PROKAR_LIPOPROTEIN"/>
    <property type="match status" value="1"/>
</dbReference>
<evidence type="ECO:0008006" key="3">
    <source>
        <dbReference type="Google" id="ProtNLM"/>
    </source>
</evidence>
<dbReference type="EMBL" id="RZNH01000027">
    <property type="protein sequence ID" value="NOU61060.1"/>
    <property type="molecule type" value="Genomic_DNA"/>
</dbReference>
<gene>
    <name evidence="1" type="ORF">ELS83_14655</name>
</gene>
<dbReference type="Proteomes" id="UP000732105">
    <property type="component" value="Unassembled WGS sequence"/>
</dbReference>
<proteinExistence type="predicted"/>
<keyword evidence="2" id="KW-1185">Reference proteome</keyword>
<dbReference type="RefSeq" id="WP_171596328.1">
    <property type="nucleotide sequence ID" value="NZ_RZNH01000027.1"/>
</dbReference>
<sequence length="230" mass="25241">MKKIFLFLLGGTFLGCSLLSCDSNDNIIEEKVDTTTKFQPTNTFKLSNESILGSLKQKAASEIQLLYLEDEVSTKSIEDIVYFDFENTLVCEYSNTDAKALLTEGSGNSDLKYTLVHYVKEDEVSEESLLITQDFITDTEVITSIYSNSKLLFKLHVKGEDVISFTTYEELSNQSQTKGFWSGWGDCVGVAMDRMSSGTVYGSIEAMVCVAFGPSCAVGTSIGCAIKASL</sequence>
<reference evidence="1 2" key="1">
    <citation type="submission" date="2018-12" db="EMBL/GenBank/DDBJ databases">
        <title>Marinifilum JC070 sp. nov., a marine bacterium isolated from Yongle Blue Hole in the South China Sea.</title>
        <authorList>
            <person name="Fu T."/>
        </authorList>
    </citation>
    <scope>NUCLEOTIDE SEQUENCE [LARGE SCALE GENOMIC DNA]</scope>
    <source>
        <strain evidence="1 2">JC070</strain>
    </source>
</reference>
<organism evidence="1 2">
    <name type="scientific">Marinifilum caeruleilacunae</name>
    <dbReference type="NCBI Taxonomy" id="2499076"/>
    <lineage>
        <taxon>Bacteria</taxon>
        <taxon>Pseudomonadati</taxon>
        <taxon>Bacteroidota</taxon>
        <taxon>Bacteroidia</taxon>
        <taxon>Marinilabiliales</taxon>
        <taxon>Marinifilaceae</taxon>
    </lineage>
</organism>